<dbReference type="Proteomes" id="UP000269721">
    <property type="component" value="Unassembled WGS sequence"/>
</dbReference>
<protein>
    <submittedName>
        <fullName evidence="2">Uncharacterized protein</fullName>
    </submittedName>
</protein>
<reference evidence="3" key="1">
    <citation type="journal article" date="2018" name="Nat. Microbiol.">
        <title>Leveraging single-cell genomics to expand the fungal tree of life.</title>
        <authorList>
            <person name="Ahrendt S.R."/>
            <person name="Quandt C.A."/>
            <person name="Ciobanu D."/>
            <person name="Clum A."/>
            <person name="Salamov A."/>
            <person name="Andreopoulos B."/>
            <person name="Cheng J.F."/>
            <person name="Woyke T."/>
            <person name="Pelin A."/>
            <person name="Henrissat B."/>
            <person name="Reynolds N.K."/>
            <person name="Benny G.L."/>
            <person name="Smith M.E."/>
            <person name="James T.Y."/>
            <person name="Grigoriev I.V."/>
        </authorList>
    </citation>
    <scope>NUCLEOTIDE SEQUENCE [LARGE SCALE GENOMIC DNA]</scope>
</reference>
<keyword evidence="3" id="KW-1185">Reference proteome</keyword>
<dbReference type="EMBL" id="KZ995052">
    <property type="protein sequence ID" value="RKO91471.1"/>
    <property type="molecule type" value="Genomic_DNA"/>
</dbReference>
<evidence type="ECO:0000313" key="2">
    <source>
        <dbReference type="EMBL" id="RKO91471.1"/>
    </source>
</evidence>
<sequence>MSSPLPTYSHGGALAPSPECFFYVGLEISVDNTGTFLTVSGSGARAHFSSIEPALLFSPGAWNNLECLSSSPCSFPIRAADSARRWPLPPPPAAPPSQFSSVPSAYHHQHPLPLQTCGLSSGRSSQTGPQWARFLSPTCSPAPRAVMHPSLRHTHKFYPVHFPSLYIPLSPSYHSSAMPPGGAGVAEHSERNKVRMPPPSELEGVEGIVQGGGQRCDGVGHGCRGQGVRGVCKERRDESVGARGGEGRGLCRVSGCTWELDGADHSSERAAAPDVQGPGPWGLRGGFD</sequence>
<organism evidence="2 3">
    <name type="scientific">Blyttiomyces helicus</name>
    <dbReference type="NCBI Taxonomy" id="388810"/>
    <lineage>
        <taxon>Eukaryota</taxon>
        <taxon>Fungi</taxon>
        <taxon>Fungi incertae sedis</taxon>
        <taxon>Chytridiomycota</taxon>
        <taxon>Chytridiomycota incertae sedis</taxon>
        <taxon>Chytridiomycetes</taxon>
        <taxon>Chytridiomycetes incertae sedis</taxon>
        <taxon>Blyttiomyces</taxon>
    </lineage>
</organism>
<feature type="compositionally biased region" description="Gly residues" evidence="1">
    <location>
        <begin position="279"/>
        <end position="288"/>
    </location>
</feature>
<feature type="region of interest" description="Disordered" evidence="1">
    <location>
        <begin position="265"/>
        <end position="288"/>
    </location>
</feature>
<proteinExistence type="predicted"/>
<evidence type="ECO:0000256" key="1">
    <source>
        <dbReference type="SAM" id="MobiDB-lite"/>
    </source>
</evidence>
<dbReference type="AlphaFoldDB" id="A0A4P9WFF2"/>
<evidence type="ECO:0000313" key="3">
    <source>
        <dbReference type="Proteomes" id="UP000269721"/>
    </source>
</evidence>
<gene>
    <name evidence="2" type="ORF">BDK51DRAFT_50282</name>
</gene>
<name>A0A4P9WFF2_9FUNG</name>
<accession>A0A4P9WFF2</accession>